<accession>A0A1Y2HF91</accession>
<evidence type="ECO:0000313" key="2">
    <source>
        <dbReference type="EMBL" id="ORZ32674.1"/>
    </source>
</evidence>
<reference evidence="2 3" key="1">
    <citation type="submission" date="2016-07" db="EMBL/GenBank/DDBJ databases">
        <title>Pervasive Adenine N6-methylation of Active Genes in Fungi.</title>
        <authorList>
            <consortium name="DOE Joint Genome Institute"/>
            <person name="Mondo S.J."/>
            <person name="Dannebaum R.O."/>
            <person name="Kuo R.C."/>
            <person name="Labutti K."/>
            <person name="Haridas S."/>
            <person name="Kuo A."/>
            <person name="Salamov A."/>
            <person name="Ahrendt S.R."/>
            <person name="Lipzen A."/>
            <person name="Sullivan W."/>
            <person name="Andreopoulos W.B."/>
            <person name="Clum A."/>
            <person name="Lindquist E."/>
            <person name="Daum C."/>
            <person name="Ramamoorthy G.K."/>
            <person name="Gryganskyi A."/>
            <person name="Culley D."/>
            <person name="Magnuson J.K."/>
            <person name="James T.Y."/>
            <person name="O'Malley M.A."/>
            <person name="Stajich J.E."/>
            <person name="Spatafora J.W."/>
            <person name="Visel A."/>
            <person name="Grigoriev I.V."/>
        </authorList>
    </citation>
    <scope>NUCLEOTIDE SEQUENCE [LARGE SCALE GENOMIC DNA]</scope>
    <source>
        <strain evidence="2 3">PL171</strain>
    </source>
</reference>
<organism evidence="2 3">
    <name type="scientific">Catenaria anguillulae PL171</name>
    <dbReference type="NCBI Taxonomy" id="765915"/>
    <lineage>
        <taxon>Eukaryota</taxon>
        <taxon>Fungi</taxon>
        <taxon>Fungi incertae sedis</taxon>
        <taxon>Blastocladiomycota</taxon>
        <taxon>Blastocladiomycetes</taxon>
        <taxon>Blastocladiales</taxon>
        <taxon>Catenariaceae</taxon>
        <taxon>Catenaria</taxon>
    </lineage>
</organism>
<dbReference type="Proteomes" id="UP000193411">
    <property type="component" value="Unassembled WGS sequence"/>
</dbReference>
<keyword evidence="3" id="KW-1185">Reference proteome</keyword>
<sequence>MPSSQLPPAREKPSPRSPGAGSWRRRHDGPANTSASDPASSGNHASESPRHPTDWQTAASQESRKPLWVSPAIPDWLMGRLIGPKGTHVLGLQRAFHPMCVRLVPIKDDAHGRRALIMFPSNKRRQPNPATVEKLVAQFKCLLTEVLNVPRCPMPRNLTYSVVETDMDTLLEWRCCRNHGRVDVRIGL</sequence>
<feature type="region of interest" description="Disordered" evidence="1">
    <location>
        <begin position="1"/>
        <end position="64"/>
    </location>
</feature>
<proteinExistence type="predicted"/>
<evidence type="ECO:0000256" key="1">
    <source>
        <dbReference type="SAM" id="MobiDB-lite"/>
    </source>
</evidence>
<comment type="caution">
    <text evidence="2">The sequence shown here is derived from an EMBL/GenBank/DDBJ whole genome shotgun (WGS) entry which is preliminary data.</text>
</comment>
<name>A0A1Y2HF91_9FUNG</name>
<protein>
    <submittedName>
        <fullName evidence="2">Uncharacterized protein</fullName>
    </submittedName>
</protein>
<feature type="compositionally biased region" description="Polar residues" evidence="1">
    <location>
        <begin position="31"/>
        <end position="46"/>
    </location>
</feature>
<dbReference type="AlphaFoldDB" id="A0A1Y2HF91"/>
<dbReference type="EMBL" id="MCFL01000043">
    <property type="protein sequence ID" value="ORZ32674.1"/>
    <property type="molecule type" value="Genomic_DNA"/>
</dbReference>
<evidence type="ECO:0000313" key="3">
    <source>
        <dbReference type="Proteomes" id="UP000193411"/>
    </source>
</evidence>
<gene>
    <name evidence="2" type="ORF">BCR44DRAFT_1231223</name>
</gene>